<dbReference type="SUPFAM" id="SSF102462">
    <property type="entry name" value="Peptidyl-tRNA hydrolase II"/>
    <property type="match status" value="1"/>
</dbReference>
<sequence length="133" mass="14056">MTLKPVIILSTSLPRGLQANFAAILGMSLGRLHPELIGPATPDRDGMLLDGITQVAVPVLGAASEDLASLFAAAENLPVRLAYMRAAFEARNYADYTARIAASPLKDHEPQAILAAGPRKAIDRLCGSLPLLK</sequence>
<dbReference type="Proteomes" id="UP001380822">
    <property type="component" value="Unassembled WGS sequence"/>
</dbReference>
<dbReference type="RefSeq" id="WP_334252639.1">
    <property type="nucleotide sequence ID" value="NZ_JBAKBE010000010.1"/>
</dbReference>
<evidence type="ECO:0000313" key="2">
    <source>
        <dbReference type="Proteomes" id="UP001380822"/>
    </source>
</evidence>
<dbReference type="Gene3D" id="3.40.1490.10">
    <property type="entry name" value="Bit1"/>
    <property type="match status" value="1"/>
</dbReference>
<dbReference type="EMBL" id="JBAKBE010000010">
    <property type="protein sequence ID" value="MEH0097750.1"/>
    <property type="molecule type" value="Genomic_DNA"/>
</dbReference>
<reference evidence="1 2" key="1">
    <citation type="submission" date="2024-02" db="EMBL/GenBank/DDBJ databases">
        <title>A new putative Pannonibacter species isolated from two cases of bloodstream infections in paediatric patients.</title>
        <authorList>
            <person name="Castellana S."/>
            <person name="De Laurentiis V."/>
            <person name="Grassi M."/>
            <person name="De Leonardis F."/>
            <person name="Mosca A."/>
            <person name="De Carlo C."/>
            <person name="Sparapano E."/>
            <person name="Ronga L."/>
            <person name="Santacroce L."/>
            <person name="Chironna M."/>
            <person name="De Robertis A."/>
            <person name="Bianco A."/>
            <person name="Del Sambro L."/>
            <person name="Capozzi L."/>
            <person name="Parisi A."/>
        </authorList>
    </citation>
    <scope>NUCLEOTIDE SEQUENCE [LARGE SCALE GENOMIC DNA]</scope>
    <source>
        <strain evidence="1 2">Pt2</strain>
    </source>
</reference>
<keyword evidence="2" id="KW-1185">Reference proteome</keyword>
<dbReference type="Pfam" id="PF09391">
    <property type="entry name" value="DUF2000"/>
    <property type="match status" value="1"/>
</dbReference>
<comment type="caution">
    <text evidence="1">The sequence shown here is derived from an EMBL/GenBank/DDBJ whole genome shotgun (WGS) entry which is preliminary data.</text>
</comment>
<proteinExistence type="predicted"/>
<name>A0ABU7ZR98_9HYPH</name>
<gene>
    <name evidence="1" type="ORF">V6L76_15930</name>
</gene>
<evidence type="ECO:0000313" key="1">
    <source>
        <dbReference type="EMBL" id="MEH0097750.1"/>
    </source>
</evidence>
<dbReference type="InterPro" id="IPR018988">
    <property type="entry name" value="DUF2000"/>
</dbReference>
<dbReference type="InterPro" id="IPR023476">
    <property type="entry name" value="Pep_tRNA_hydro_II_dom_sf"/>
</dbReference>
<organism evidence="1 2">
    <name type="scientific">Pannonibacter anstelovis</name>
    <dbReference type="NCBI Taxonomy" id="3121537"/>
    <lineage>
        <taxon>Bacteria</taxon>
        <taxon>Pseudomonadati</taxon>
        <taxon>Pseudomonadota</taxon>
        <taxon>Alphaproteobacteria</taxon>
        <taxon>Hyphomicrobiales</taxon>
        <taxon>Stappiaceae</taxon>
        <taxon>Pannonibacter</taxon>
    </lineage>
</organism>
<protein>
    <submittedName>
        <fullName evidence="1">DUF2000 domain-containing protein</fullName>
    </submittedName>
</protein>
<accession>A0ABU7ZR98</accession>